<dbReference type="OrthoDB" id="3208838at2"/>
<accession>A0A1C6UWY0</accession>
<dbReference type="Proteomes" id="UP001334804">
    <property type="component" value="Chromosome"/>
</dbReference>
<dbReference type="SUPFAM" id="SSF48452">
    <property type="entry name" value="TPR-like"/>
    <property type="match status" value="1"/>
</dbReference>
<feature type="domain" description="Bacterial transcriptional activator" evidence="1">
    <location>
        <begin position="16"/>
        <end position="80"/>
    </location>
</feature>
<proteinExistence type="predicted"/>
<evidence type="ECO:0000313" key="3">
    <source>
        <dbReference type="EMBL" id="WSA34981.1"/>
    </source>
</evidence>
<dbReference type="EMBL" id="CP109071">
    <property type="protein sequence ID" value="WSA34981.1"/>
    <property type="molecule type" value="Genomic_DNA"/>
</dbReference>
<evidence type="ECO:0000259" key="1">
    <source>
        <dbReference type="Pfam" id="PF03704"/>
    </source>
</evidence>
<evidence type="ECO:0000313" key="2">
    <source>
        <dbReference type="EMBL" id="SCL58574.1"/>
    </source>
</evidence>
<dbReference type="EMBL" id="FMIC01000002">
    <property type="protein sequence ID" value="SCL58574.1"/>
    <property type="molecule type" value="Genomic_DNA"/>
</dbReference>
<keyword evidence="5" id="KW-1185">Reference proteome</keyword>
<evidence type="ECO:0000313" key="5">
    <source>
        <dbReference type="Proteomes" id="UP001334804"/>
    </source>
</evidence>
<reference evidence="2 4" key="1">
    <citation type="submission" date="2016-06" db="EMBL/GenBank/DDBJ databases">
        <authorList>
            <person name="Kjaerup R.B."/>
            <person name="Dalgaard T.S."/>
            <person name="Juul-Madsen H.R."/>
        </authorList>
    </citation>
    <scope>NUCLEOTIDE SEQUENCE [LARGE SCALE GENOMIC DNA]</scope>
    <source>
        <strain evidence="2 4">DSM 43363</strain>
    </source>
</reference>
<dbReference type="RefSeq" id="WP_091625535.1">
    <property type="nucleotide sequence ID" value="NZ_CP109071.1"/>
</dbReference>
<dbReference type="InterPro" id="IPR005158">
    <property type="entry name" value="BTAD"/>
</dbReference>
<dbReference type="InterPro" id="IPR011990">
    <property type="entry name" value="TPR-like_helical_dom_sf"/>
</dbReference>
<protein>
    <submittedName>
        <fullName evidence="2">Transcriptional activator domain-containing protein</fullName>
    </submittedName>
</protein>
<organism evidence="2 4">
    <name type="scientific">Micromonospora peucetia</name>
    <dbReference type="NCBI Taxonomy" id="47871"/>
    <lineage>
        <taxon>Bacteria</taxon>
        <taxon>Bacillati</taxon>
        <taxon>Actinomycetota</taxon>
        <taxon>Actinomycetes</taxon>
        <taxon>Micromonosporales</taxon>
        <taxon>Micromonosporaceae</taxon>
        <taxon>Micromonospora</taxon>
    </lineage>
</organism>
<sequence>MRCGIGHAATLPGPWVPDLSLWTQIYPYNEFLHACLAQALHHAFRTADALEVLRRLRQRLDRELGLGLGPALLRLETQLRGPANATQPGETTNLPTLKAIQTALVDLSQAVQTLINDADAQGPAEILAVKGTHATLG</sequence>
<dbReference type="Gene3D" id="1.25.40.10">
    <property type="entry name" value="Tetratricopeptide repeat domain"/>
    <property type="match status" value="1"/>
</dbReference>
<dbReference type="Pfam" id="PF03704">
    <property type="entry name" value="BTAD"/>
    <property type="match status" value="1"/>
</dbReference>
<name>A0A1C6UWY0_9ACTN</name>
<evidence type="ECO:0000313" key="4">
    <source>
        <dbReference type="Proteomes" id="UP000199343"/>
    </source>
</evidence>
<gene>
    <name evidence="2" type="ORF">GA0070608_2004</name>
    <name evidence="3" type="ORF">OIE14_13485</name>
</gene>
<reference evidence="3 5" key="2">
    <citation type="submission" date="2022-10" db="EMBL/GenBank/DDBJ databases">
        <title>The complete genomes of actinobacterial strains from the NBC collection.</title>
        <authorList>
            <person name="Joergensen T.S."/>
            <person name="Alvarez Arevalo M."/>
            <person name="Sterndorff E.B."/>
            <person name="Faurdal D."/>
            <person name="Vuksanovic O."/>
            <person name="Mourched A.-S."/>
            <person name="Charusanti P."/>
            <person name="Shaw S."/>
            <person name="Blin K."/>
            <person name="Weber T."/>
        </authorList>
    </citation>
    <scope>NUCLEOTIDE SEQUENCE [LARGE SCALE GENOMIC DNA]</scope>
    <source>
        <strain evidence="3 5">NBC 01809</strain>
    </source>
</reference>
<dbReference type="AlphaFoldDB" id="A0A1C6UWY0"/>
<dbReference type="Proteomes" id="UP000199343">
    <property type="component" value="Unassembled WGS sequence"/>
</dbReference>